<dbReference type="CDD" id="cd01433">
    <property type="entry name" value="Ribosomal_L16_L10e"/>
    <property type="match status" value="1"/>
</dbReference>
<comment type="function">
    <text evidence="6 8">Binds 23S rRNA and is also seen to make contacts with the A and possibly P site tRNAs.</text>
</comment>
<dbReference type="RefSeq" id="WP_379663262.1">
    <property type="nucleotide sequence ID" value="NZ_JBHUDG010000020.1"/>
</dbReference>
<keyword evidence="4 6" id="KW-0687">Ribonucleoprotein</keyword>
<dbReference type="SUPFAM" id="SSF54686">
    <property type="entry name" value="Ribosomal protein L16p/L10e"/>
    <property type="match status" value="1"/>
</dbReference>
<dbReference type="PROSITE" id="PS00701">
    <property type="entry name" value="RIBOSOMAL_L16_2"/>
    <property type="match status" value="1"/>
</dbReference>
<comment type="subunit">
    <text evidence="6 8">Part of the 50S ribosomal subunit.</text>
</comment>
<name>A0ABW4IDR0_9SPHI</name>
<dbReference type="Pfam" id="PF00252">
    <property type="entry name" value="Ribosomal_L16"/>
    <property type="match status" value="1"/>
</dbReference>
<organism evidence="9 10">
    <name type="scientific">Pseudopedobacter beijingensis</name>
    <dbReference type="NCBI Taxonomy" id="1207056"/>
    <lineage>
        <taxon>Bacteria</taxon>
        <taxon>Pseudomonadati</taxon>
        <taxon>Bacteroidota</taxon>
        <taxon>Sphingobacteriia</taxon>
        <taxon>Sphingobacteriales</taxon>
        <taxon>Sphingobacteriaceae</taxon>
        <taxon>Pseudopedobacter</taxon>
    </lineage>
</organism>
<dbReference type="PANTHER" id="PTHR12220:SF13">
    <property type="entry name" value="LARGE RIBOSOMAL SUBUNIT PROTEIN UL16M"/>
    <property type="match status" value="1"/>
</dbReference>
<dbReference type="HAMAP" id="MF_01342">
    <property type="entry name" value="Ribosomal_uL16"/>
    <property type="match status" value="1"/>
</dbReference>
<evidence type="ECO:0000313" key="10">
    <source>
        <dbReference type="Proteomes" id="UP001597118"/>
    </source>
</evidence>
<accession>A0ABW4IDR0</accession>
<evidence type="ECO:0000256" key="8">
    <source>
        <dbReference type="RuleBase" id="RU004414"/>
    </source>
</evidence>
<dbReference type="InterPro" id="IPR047873">
    <property type="entry name" value="Ribosomal_uL16"/>
</dbReference>
<dbReference type="InterPro" id="IPR036920">
    <property type="entry name" value="Ribosomal_uL16_sf"/>
</dbReference>
<evidence type="ECO:0000256" key="5">
    <source>
        <dbReference type="ARBA" id="ARBA00035198"/>
    </source>
</evidence>
<dbReference type="Proteomes" id="UP001597118">
    <property type="component" value="Unassembled WGS sequence"/>
</dbReference>
<dbReference type="EMBL" id="JBHUDG010000020">
    <property type="protein sequence ID" value="MFD1630886.1"/>
    <property type="molecule type" value="Genomic_DNA"/>
</dbReference>
<evidence type="ECO:0000256" key="3">
    <source>
        <dbReference type="ARBA" id="ARBA00022980"/>
    </source>
</evidence>
<dbReference type="PANTHER" id="PTHR12220">
    <property type="entry name" value="50S/60S RIBOSOMAL PROTEIN L16"/>
    <property type="match status" value="1"/>
</dbReference>
<dbReference type="NCBIfam" id="TIGR01164">
    <property type="entry name" value="rplP_bact"/>
    <property type="match status" value="1"/>
</dbReference>
<dbReference type="InterPro" id="IPR000114">
    <property type="entry name" value="Ribosomal_uL16_bact-type"/>
</dbReference>
<dbReference type="InterPro" id="IPR020798">
    <property type="entry name" value="Ribosomal_uL16_CS"/>
</dbReference>
<keyword evidence="6 8" id="KW-0820">tRNA-binding</keyword>
<keyword evidence="3 6" id="KW-0689">Ribosomal protein</keyword>
<dbReference type="Gene3D" id="3.90.1170.10">
    <property type="entry name" value="Ribosomal protein L10e/L16"/>
    <property type="match status" value="1"/>
</dbReference>
<evidence type="ECO:0000256" key="6">
    <source>
        <dbReference type="HAMAP-Rule" id="MF_01342"/>
    </source>
</evidence>
<evidence type="ECO:0000256" key="4">
    <source>
        <dbReference type="ARBA" id="ARBA00023274"/>
    </source>
</evidence>
<evidence type="ECO:0000313" key="9">
    <source>
        <dbReference type="EMBL" id="MFD1630886.1"/>
    </source>
</evidence>
<comment type="similarity">
    <text evidence="1 6 7">Belongs to the universal ribosomal protein uL16 family.</text>
</comment>
<dbReference type="PRINTS" id="PR00060">
    <property type="entry name" value="RIBOSOMALL16"/>
</dbReference>
<dbReference type="PROSITE" id="PS00586">
    <property type="entry name" value="RIBOSOMAL_L16_1"/>
    <property type="match status" value="1"/>
</dbReference>
<evidence type="ECO:0000256" key="7">
    <source>
        <dbReference type="RuleBase" id="RU004413"/>
    </source>
</evidence>
<proteinExistence type="inferred from homology"/>
<comment type="caution">
    <text evidence="9">The sequence shown here is derived from an EMBL/GenBank/DDBJ whole genome shotgun (WGS) entry which is preliminary data.</text>
</comment>
<gene>
    <name evidence="6 9" type="primary">rplP</name>
    <name evidence="9" type="ORF">ACFSAH_13435</name>
</gene>
<evidence type="ECO:0000256" key="2">
    <source>
        <dbReference type="ARBA" id="ARBA00022730"/>
    </source>
</evidence>
<keyword evidence="2 6" id="KW-0699">rRNA-binding</keyword>
<evidence type="ECO:0000256" key="1">
    <source>
        <dbReference type="ARBA" id="ARBA00008931"/>
    </source>
</evidence>
<keyword evidence="10" id="KW-1185">Reference proteome</keyword>
<sequence>MLQPKRTKFRKMQKGRMKGLATRGAELAFGSFGIKSMEECWITSRQIEAARIAVTRFMKREGQVWIRIFPDKPVTKKPAEVRMGKGKGAPEYWVAVVRPGRILFEAEGVPYEIAKEALRLAAQKLPVQTKFVVRRDYVEA</sequence>
<dbReference type="GO" id="GO:0005840">
    <property type="term" value="C:ribosome"/>
    <property type="evidence" value="ECO:0007669"/>
    <property type="project" value="UniProtKB-KW"/>
</dbReference>
<dbReference type="InterPro" id="IPR016180">
    <property type="entry name" value="Ribosomal_uL16_dom"/>
</dbReference>
<protein>
    <recommendedName>
        <fullName evidence="5 6">Large ribosomal subunit protein uL16</fullName>
    </recommendedName>
</protein>
<keyword evidence="6 8" id="KW-0694">RNA-binding</keyword>
<reference evidence="10" key="1">
    <citation type="journal article" date="2019" name="Int. J. Syst. Evol. Microbiol.">
        <title>The Global Catalogue of Microorganisms (GCM) 10K type strain sequencing project: providing services to taxonomists for standard genome sequencing and annotation.</title>
        <authorList>
            <consortium name="The Broad Institute Genomics Platform"/>
            <consortium name="The Broad Institute Genome Sequencing Center for Infectious Disease"/>
            <person name="Wu L."/>
            <person name="Ma J."/>
        </authorList>
    </citation>
    <scope>NUCLEOTIDE SEQUENCE [LARGE SCALE GENOMIC DNA]</scope>
    <source>
        <strain evidence="10">CCUG 53762</strain>
    </source>
</reference>